<proteinExistence type="predicted"/>
<evidence type="ECO:0000256" key="2">
    <source>
        <dbReference type="SAM" id="Phobius"/>
    </source>
</evidence>
<evidence type="ECO:0000313" key="3">
    <source>
        <dbReference type="EMBL" id="KAG7354951.1"/>
    </source>
</evidence>
<keyword evidence="4" id="KW-1185">Reference proteome</keyword>
<sequence length="430" mass="48460">MNSAVENSAVENTGAEEDSESPLAKRAKTSSRDDTLPPELDGLTEKDYHRITSAEVVLDKDHSAHGFEKGERYSMAMSIASEDGDQPAIDITKLHLSKLRKLGKNFGIKMISKMPSAVIRIWPGIHILVQFLIMGFIQGLMEWNNHRKRADHETGVGGTMDRFFVQVRTAMYGLDDGDEENIADVDDSHEQRSLDSLDTGDEDDNFGLQRDDLLLERTTGANDPYASLSRFEERTDLDHDKVKLYFETADLNPGKYMKMPSQTLHSWTKDLLRARKKLLENMKKSGEHDSDMYSFVRIALKGTNLVKTIGEFTLYYFCLKASSVPDFDKKFSPFMDGRLKGDSTSTFGRDDEVSAMTGGRDTVLTSQEQSNSIVANVLLLCAASSHSSLRRRHSSASRQNIECRVESLSQKYVEVIMKIMIDDFMIYSEV</sequence>
<feature type="region of interest" description="Disordered" evidence="1">
    <location>
        <begin position="179"/>
        <end position="202"/>
    </location>
</feature>
<protein>
    <submittedName>
        <fullName evidence="3">Uncharacterized protein</fullName>
    </submittedName>
</protein>
<dbReference type="EMBL" id="JAGRRH010000016">
    <property type="protein sequence ID" value="KAG7354951.1"/>
    <property type="molecule type" value="Genomic_DNA"/>
</dbReference>
<comment type="caution">
    <text evidence="3">The sequence shown here is derived from an EMBL/GenBank/DDBJ whole genome shotgun (WGS) entry which is preliminary data.</text>
</comment>
<reference evidence="3" key="1">
    <citation type="journal article" date="2021" name="Sci. Rep.">
        <title>Diploid genomic architecture of Nitzschia inconspicua, an elite biomass production diatom.</title>
        <authorList>
            <person name="Oliver A."/>
            <person name="Podell S."/>
            <person name="Pinowska A."/>
            <person name="Traller J.C."/>
            <person name="Smith S.R."/>
            <person name="McClure R."/>
            <person name="Beliaev A."/>
            <person name="Bohutskyi P."/>
            <person name="Hill E.A."/>
            <person name="Rabines A."/>
            <person name="Zheng H."/>
            <person name="Allen L.Z."/>
            <person name="Kuo A."/>
            <person name="Grigoriev I.V."/>
            <person name="Allen A.E."/>
            <person name="Hazlebeck D."/>
            <person name="Allen E.E."/>
        </authorList>
    </citation>
    <scope>NUCLEOTIDE SEQUENCE</scope>
    <source>
        <strain evidence="3">Hildebrandi</strain>
    </source>
</reference>
<name>A0A9K3L509_9STRA</name>
<feature type="compositionally biased region" description="Basic and acidic residues" evidence="1">
    <location>
        <begin position="186"/>
        <end position="195"/>
    </location>
</feature>
<dbReference type="OrthoDB" id="56570at2759"/>
<organism evidence="3 4">
    <name type="scientific">Nitzschia inconspicua</name>
    <dbReference type="NCBI Taxonomy" id="303405"/>
    <lineage>
        <taxon>Eukaryota</taxon>
        <taxon>Sar</taxon>
        <taxon>Stramenopiles</taxon>
        <taxon>Ochrophyta</taxon>
        <taxon>Bacillariophyta</taxon>
        <taxon>Bacillariophyceae</taxon>
        <taxon>Bacillariophycidae</taxon>
        <taxon>Bacillariales</taxon>
        <taxon>Bacillariaceae</taxon>
        <taxon>Nitzschia</taxon>
    </lineage>
</organism>
<evidence type="ECO:0000313" key="4">
    <source>
        <dbReference type="Proteomes" id="UP000693970"/>
    </source>
</evidence>
<dbReference type="AlphaFoldDB" id="A0A9K3L509"/>
<keyword evidence="2" id="KW-0472">Membrane</keyword>
<feature type="compositionally biased region" description="Polar residues" evidence="1">
    <location>
        <begin position="1"/>
        <end position="11"/>
    </location>
</feature>
<gene>
    <name evidence="3" type="ORF">IV203_004307</name>
</gene>
<keyword evidence="2" id="KW-0812">Transmembrane</keyword>
<accession>A0A9K3L509</accession>
<keyword evidence="2" id="KW-1133">Transmembrane helix</keyword>
<reference evidence="3" key="2">
    <citation type="submission" date="2021-04" db="EMBL/GenBank/DDBJ databases">
        <authorList>
            <person name="Podell S."/>
        </authorList>
    </citation>
    <scope>NUCLEOTIDE SEQUENCE</scope>
    <source>
        <strain evidence="3">Hildebrandi</strain>
    </source>
</reference>
<feature type="transmembrane region" description="Helical" evidence="2">
    <location>
        <begin position="117"/>
        <end position="141"/>
    </location>
</feature>
<feature type="region of interest" description="Disordered" evidence="1">
    <location>
        <begin position="1"/>
        <end position="44"/>
    </location>
</feature>
<evidence type="ECO:0000256" key="1">
    <source>
        <dbReference type="SAM" id="MobiDB-lite"/>
    </source>
</evidence>
<dbReference type="Proteomes" id="UP000693970">
    <property type="component" value="Unassembled WGS sequence"/>
</dbReference>